<dbReference type="SUPFAM" id="SSF47592">
    <property type="entry name" value="SWIB/MDM2 domain"/>
    <property type="match status" value="1"/>
</dbReference>
<dbReference type="CDD" id="cd10567">
    <property type="entry name" value="SWIB-MDM2_like"/>
    <property type="match status" value="1"/>
</dbReference>
<dbReference type="OrthoDB" id="10263741at2759"/>
<evidence type="ECO:0000313" key="4">
    <source>
        <dbReference type="Proteomes" id="UP001150925"/>
    </source>
</evidence>
<dbReference type="InterPro" id="IPR019835">
    <property type="entry name" value="SWIB_domain"/>
</dbReference>
<evidence type="ECO:0000313" key="3">
    <source>
        <dbReference type="EMBL" id="KAJ1969823.1"/>
    </source>
</evidence>
<dbReference type="GO" id="GO:0004674">
    <property type="term" value="F:protein serine/threonine kinase activity"/>
    <property type="evidence" value="ECO:0007669"/>
    <property type="project" value="UniProtKB-EC"/>
</dbReference>
<dbReference type="Pfam" id="PF02201">
    <property type="entry name" value="SWIB"/>
    <property type="match status" value="1"/>
</dbReference>
<comment type="caution">
    <text evidence="3">The sequence shown here is derived from an EMBL/GenBank/DDBJ whole genome shotgun (WGS) entry which is preliminary data.</text>
</comment>
<feature type="region of interest" description="Disordered" evidence="1">
    <location>
        <begin position="1"/>
        <end position="33"/>
    </location>
</feature>
<dbReference type="InterPro" id="IPR003121">
    <property type="entry name" value="SWIB_MDM2_domain"/>
</dbReference>
<evidence type="ECO:0000256" key="1">
    <source>
        <dbReference type="SAM" id="MobiDB-lite"/>
    </source>
</evidence>
<sequence length="501" mass="56405">MDAPTVTGKRKASESQDSSSKPGTPATPGMGSQALSMATTLNTLPAALASAGINAHPNALRRVRVTDRQLPADLDNVVPESRLFTDLQALERRLDATILRKRLELQEAKGGNFKMQRTLRIFVSNTVANQPHQVDDGGLQSSSTPSGEPGANTTQGLDVGSVAIPSWTLRIEGRLLELPYAKKITTNYKFSSFFESVVVETLRDPKDTTETNHPDGEVDVTKSRITEWKRTPNQSDTDGFEIKRSGDVDVPVRIILTPRPVTNHFRLSQDLAEVLGLVDTPELLDTPVKHKAEGAKQTNTVTMTKVQVITQLWHYIRHHKLQNTTDPQRIHSDPALRRLFGVQDWSFPLVSHLLAPHLLPPEPVVIHYTIRVNPDQGNQSQSPYVYDLQVEVDDLARSRTYGYQKAASLHNQINHIDEQLIAQIRGIQNSQQKRQFLLRFSQDPARFIHRWVEAQARELDTIAQERSDLPEMSRRSKYFQEPWLDEAVFYYLGTQNISRNG</sequence>
<dbReference type="AlphaFoldDB" id="A0A9W8AUY4"/>
<name>A0A9W8AUY4_9FUNG</name>
<dbReference type="InterPro" id="IPR036885">
    <property type="entry name" value="SWIB_MDM2_dom_sf"/>
</dbReference>
<protein>
    <submittedName>
        <fullName evidence="3">SWI/SNF and RSC complex subunit Ssr3</fullName>
        <ecNumber evidence="3">2.7.11.1</ecNumber>
    </submittedName>
</protein>
<organism evidence="3 4">
    <name type="scientific">Dispira parvispora</name>
    <dbReference type="NCBI Taxonomy" id="1520584"/>
    <lineage>
        <taxon>Eukaryota</taxon>
        <taxon>Fungi</taxon>
        <taxon>Fungi incertae sedis</taxon>
        <taxon>Zoopagomycota</taxon>
        <taxon>Kickxellomycotina</taxon>
        <taxon>Dimargaritomycetes</taxon>
        <taxon>Dimargaritales</taxon>
        <taxon>Dimargaritaceae</taxon>
        <taxon>Dispira</taxon>
    </lineage>
</organism>
<proteinExistence type="predicted"/>
<evidence type="ECO:0000259" key="2">
    <source>
        <dbReference type="PROSITE" id="PS51925"/>
    </source>
</evidence>
<feature type="domain" description="DM2" evidence="2">
    <location>
        <begin position="260"/>
        <end position="360"/>
    </location>
</feature>
<dbReference type="PANTHER" id="PTHR13844">
    <property type="entry name" value="SWI/SNF-RELATED MATRIX-ASSOCIATED ACTIN-DEPENDENT REGULATOR OF CHROMATIN SUBFAMILY D"/>
    <property type="match status" value="1"/>
</dbReference>
<keyword evidence="3" id="KW-0808">Transferase</keyword>
<feature type="compositionally biased region" description="Polar residues" evidence="1">
    <location>
        <begin position="139"/>
        <end position="156"/>
    </location>
</feature>
<keyword evidence="4" id="KW-1185">Reference proteome</keyword>
<dbReference type="PROSITE" id="PS51925">
    <property type="entry name" value="SWIB_MDM2"/>
    <property type="match status" value="1"/>
</dbReference>
<reference evidence="3" key="1">
    <citation type="submission" date="2022-07" db="EMBL/GenBank/DDBJ databases">
        <title>Phylogenomic reconstructions and comparative analyses of Kickxellomycotina fungi.</title>
        <authorList>
            <person name="Reynolds N.K."/>
            <person name="Stajich J.E."/>
            <person name="Barry K."/>
            <person name="Grigoriev I.V."/>
            <person name="Crous P."/>
            <person name="Smith M.E."/>
        </authorList>
    </citation>
    <scope>NUCLEOTIDE SEQUENCE</scope>
    <source>
        <strain evidence="3">RSA 1196</strain>
    </source>
</reference>
<accession>A0A9W8AUY4</accession>
<dbReference type="Gene3D" id="1.10.245.10">
    <property type="entry name" value="SWIB/MDM2 domain"/>
    <property type="match status" value="1"/>
</dbReference>
<dbReference type="EC" id="2.7.11.1" evidence="3"/>
<dbReference type="EMBL" id="JANBPY010000021">
    <property type="protein sequence ID" value="KAJ1969823.1"/>
    <property type="molecule type" value="Genomic_DNA"/>
</dbReference>
<gene>
    <name evidence="3" type="primary">ssr3</name>
    <name evidence="3" type="ORF">IWQ62_000377</name>
</gene>
<feature type="region of interest" description="Disordered" evidence="1">
    <location>
        <begin position="130"/>
        <end position="157"/>
    </location>
</feature>
<dbReference type="Proteomes" id="UP001150925">
    <property type="component" value="Unassembled WGS sequence"/>
</dbReference>
<dbReference type="SMART" id="SM00151">
    <property type="entry name" value="SWIB"/>
    <property type="match status" value="1"/>
</dbReference>